<dbReference type="InterPro" id="IPR029066">
    <property type="entry name" value="PLP-binding_barrel"/>
</dbReference>
<dbReference type="PIRSF" id="PIRSF004848">
    <property type="entry name" value="YBL036c_PLPDEIII"/>
    <property type="match status" value="1"/>
</dbReference>
<feature type="domain" description="Alanine racemase N-terminal" evidence="5">
    <location>
        <begin position="8"/>
        <end position="226"/>
    </location>
</feature>
<dbReference type="AlphaFoldDB" id="A0A173X0N2"/>
<comment type="function">
    <text evidence="2">Pyridoxal 5'-phosphate (PLP)-binding protein, which is involved in PLP homeostasis.</text>
</comment>
<gene>
    <name evidence="6" type="ORF">ERS852478_00107</name>
</gene>
<sequence>MLADKLNLVKKNIEEACDTAGRSPQEVTLIAVSKTKPVEMLKEAYDAGARVFGENKVQEIVDKYDQMPSDVQWHMIGHLQRNKVKYIIDKVSMIHSVDSVRLAEAIEKEAAKKDICMPVLIEVNVAGEESKFGLSVEEVLPFLEEISSYEHLQVKGLMTIAPFVANPEENREVFQKLKKLSVDIAAKNINNVNMSVLSMGMTNDYQVAVEEGATMVRVGTGIFGERDYSIKED</sequence>
<evidence type="ECO:0000313" key="7">
    <source>
        <dbReference type="Proteomes" id="UP000095431"/>
    </source>
</evidence>
<keyword evidence="1 2" id="KW-0663">Pyridoxal phosphate</keyword>
<dbReference type="InterPro" id="IPR011078">
    <property type="entry name" value="PyrdxlP_homeostasis"/>
</dbReference>
<dbReference type="HAMAP" id="MF_02087">
    <property type="entry name" value="PLP_homeostasis"/>
    <property type="match status" value="1"/>
</dbReference>
<dbReference type="SUPFAM" id="SSF51419">
    <property type="entry name" value="PLP-binding barrel"/>
    <property type="match status" value="1"/>
</dbReference>
<dbReference type="RefSeq" id="WP_025578438.1">
    <property type="nucleotide sequence ID" value="NZ_AP031426.1"/>
</dbReference>
<evidence type="ECO:0000313" key="6">
    <source>
        <dbReference type="EMBL" id="CUN43908.1"/>
    </source>
</evidence>
<dbReference type="Proteomes" id="UP000095431">
    <property type="component" value="Unassembled WGS sequence"/>
</dbReference>
<dbReference type="CDD" id="cd00635">
    <property type="entry name" value="PLPDE_III_YBL036c_like"/>
    <property type="match status" value="1"/>
</dbReference>
<dbReference type="eggNOG" id="COG0325">
    <property type="taxonomic scope" value="Bacteria"/>
</dbReference>
<reference evidence="6 7" key="1">
    <citation type="submission" date="2015-09" db="EMBL/GenBank/DDBJ databases">
        <authorList>
            <consortium name="Pathogen Informatics"/>
        </authorList>
    </citation>
    <scope>NUCLEOTIDE SEQUENCE [LARGE SCALE GENOMIC DNA]</scope>
    <source>
        <strain evidence="6 7">2789STDY5834863</strain>
    </source>
</reference>
<dbReference type="Pfam" id="PF01168">
    <property type="entry name" value="Ala_racemase_N"/>
    <property type="match status" value="1"/>
</dbReference>
<dbReference type="EMBL" id="CYZN01000001">
    <property type="protein sequence ID" value="CUN43908.1"/>
    <property type="molecule type" value="Genomic_DNA"/>
</dbReference>
<evidence type="ECO:0000256" key="2">
    <source>
        <dbReference type="HAMAP-Rule" id="MF_02087"/>
    </source>
</evidence>
<evidence type="ECO:0000256" key="3">
    <source>
        <dbReference type="PIRSR" id="PIRSR004848-1"/>
    </source>
</evidence>
<dbReference type="Gene3D" id="3.20.20.10">
    <property type="entry name" value="Alanine racemase"/>
    <property type="match status" value="1"/>
</dbReference>
<dbReference type="FunFam" id="3.20.20.10:FF:000018">
    <property type="entry name" value="Pyridoxal phosphate homeostasis protein"/>
    <property type="match status" value="1"/>
</dbReference>
<evidence type="ECO:0000259" key="5">
    <source>
        <dbReference type="Pfam" id="PF01168"/>
    </source>
</evidence>
<comment type="similarity">
    <text evidence="2 4">Belongs to the pyridoxal phosphate-binding protein YggS/PROSC family.</text>
</comment>
<accession>A0A173X0N2</accession>
<name>A0A173X0N2_9FIRM</name>
<dbReference type="NCBIfam" id="TIGR00044">
    <property type="entry name" value="YggS family pyridoxal phosphate-dependent enzyme"/>
    <property type="match status" value="1"/>
</dbReference>
<dbReference type="GeneID" id="75078978"/>
<evidence type="ECO:0000256" key="4">
    <source>
        <dbReference type="RuleBase" id="RU004514"/>
    </source>
</evidence>
<dbReference type="PANTHER" id="PTHR10146:SF14">
    <property type="entry name" value="PYRIDOXAL PHOSPHATE HOMEOSTASIS PROTEIN"/>
    <property type="match status" value="1"/>
</dbReference>
<organism evidence="6 7">
    <name type="scientific">Blautia wexlerae</name>
    <dbReference type="NCBI Taxonomy" id="418240"/>
    <lineage>
        <taxon>Bacteria</taxon>
        <taxon>Bacillati</taxon>
        <taxon>Bacillota</taxon>
        <taxon>Clostridia</taxon>
        <taxon>Lachnospirales</taxon>
        <taxon>Lachnospiraceae</taxon>
        <taxon>Blautia</taxon>
    </lineage>
</organism>
<dbReference type="PROSITE" id="PS01211">
    <property type="entry name" value="UPF0001"/>
    <property type="match status" value="1"/>
</dbReference>
<feature type="modified residue" description="N6-(pyridoxal phosphate)lysine" evidence="2 3">
    <location>
        <position position="34"/>
    </location>
</feature>
<protein>
    <recommendedName>
        <fullName evidence="2">Pyridoxal phosphate homeostasis protein</fullName>
        <shortName evidence="2">PLP homeostasis protein</shortName>
    </recommendedName>
</protein>
<dbReference type="InterPro" id="IPR001608">
    <property type="entry name" value="Ala_racemase_N"/>
</dbReference>
<proteinExistence type="inferred from homology"/>
<comment type="cofactor">
    <cofactor evidence="3">
        <name>pyridoxal 5'-phosphate</name>
        <dbReference type="ChEBI" id="CHEBI:597326"/>
    </cofactor>
</comment>
<evidence type="ECO:0000256" key="1">
    <source>
        <dbReference type="ARBA" id="ARBA00022898"/>
    </source>
</evidence>
<dbReference type="PANTHER" id="PTHR10146">
    <property type="entry name" value="PROLINE SYNTHETASE CO-TRANSCRIBED BACTERIAL HOMOLOG PROTEIN"/>
    <property type="match status" value="1"/>
</dbReference>
<dbReference type="GO" id="GO:0030170">
    <property type="term" value="F:pyridoxal phosphate binding"/>
    <property type="evidence" value="ECO:0007669"/>
    <property type="project" value="UniProtKB-UniRule"/>
</dbReference>